<protein>
    <submittedName>
        <fullName evidence="1">Ctf3 protein</fullName>
    </submittedName>
</protein>
<dbReference type="Proteomes" id="UP001377567">
    <property type="component" value="Unassembled WGS sequence"/>
</dbReference>
<dbReference type="AlphaFoldDB" id="A0AAV5S0H7"/>
<evidence type="ECO:0000313" key="2">
    <source>
        <dbReference type="Proteomes" id="UP001377567"/>
    </source>
</evidence>
<evidence type="ECO:0000313" key="1">
    <source>
        <dbReference type="EMBL" id="GMM57122.1"/>
    </source>
</evidence>
<organism evidence="1 2">
    <name type="scientific">Maudiozyma humilis</name>
    <name type="common">Sour dough yeast</name>
    <name type="synonym">Kazachstania humilis</name>
    <dbReference type="NCBI Taxonomy" id="51915"/>
    <lineage>
        <taxon>Eukaryota</taxon>
        <taxon>Fungi</taxon>
        <taxon>Dikarya</taxon>
        <taxon>Ascomycota</taxon>
        <taxon>Saccharomycotina</taxon>
        <taxon>Saccharomycetes</taxon>
        <taxon>Saccharomycetales</taxon>
        <taxon>Saccharomycetaceae</taxon>
        <taxon>Maudiozyma</taxon>
    </lineage>
</organism>
<comment type="caution">
    <text evidence="1">The sequence shown here is derived from an EMBL/GenBank/DDBJ whole genome shotgun (WGS) entry which is preliminary data.</text>
</comment>
<reference evidence="1 2" key="1">
    <citation type="journal article" date="2023" name="Elife">
        <title>Identification of key yeast species and microbe-microbe interactions impacting larval growth of Drosophila in the wild.</title>
        <authorList>
            <person name="Mure A."/>
            <person name="Sugiura Y."/>
            <person name="Maeda R."/>
            <person name="Honda K."/>
            <person name="Sakurai N."/>
            <person name="Takahashi Y."/>
            <person name="Watada M."/>
            <person name="Katoh T."/>
            <person name="Gotoh A."/>
            <person name="Gotoh Y."/>
            <person name="Taniguchi I."/>
            <person name="Nakamura K."/>
            <person name="Hayashi T."/>
            <person name="Katayama T."/>
            <person name="Uemura T."/>
            <person name="Hattori Y."/>
        </authorList>
    </citation>
    <scope>NUCLEOTIDE SEQUENCE [LARGE SCALE GENOMIC DNA]</scope>
    <source>
        <strain evidence="1 2">KH-74</strain>
    </source>
</reference>
<dbReference type="CDD" id="cd22647">
    <property type="entry name" value="CTF3_NTD_HEAT"/>
    <property type="match status" value="1"/>
</dbReference>
<sequence>MKKRLYQRLSNTPLTTPMQGALDSVISDLIDAKSNTPQWQLKSYLKQVYSIAPKHGIKPKMIPAFITFLCETKLLTTTTKVSIIEEYLIPNGPIGNEVVDAIIDHLGVGTVYTPENYELPPKYIQIALCKWLVQVYFLLPETPNKTISSAWFQLWQFDYLQQWITYILVWSTRSPLDIRAWKLKVLEKVANNNGYTNSRGCATLILLRYITILNESSRVDTLIQSISCTKDELSQVQLPTLHHNFIKMLKNVLQREASFRFSNSIVQSKVDSLMMQLQTSQIQPDRLNFDDIIPSDKSILSNTETIVQLYKNWSNYELPRNIELLLPDTKYHLTQLYPLALSGEQITHNDKNVEEFWIRMYSYMKIHMGRCFQEKLMTVRERTALFDKIIHSAQMYPHLIIKLISDFLTLPSLFANRKFFITISVKLLPIMPPPNNLAKLRKTLLKTLAICLLSKKGRSNKQKWSSSNESTFGIVCYSIIRMIQNWLKEKEDEELVIQSLEILSDVRKLLLANISHSLDNRHLIMPTISLIDEMSSFILQYQDQRLPENFNSEILNRIVLRNNTMDKLLTLDDPLLLNSCSKYLINIKYIGKDRTKSDIYVHLQNQYIMDLTNYLWRNKIADSKKIFDIPTQFIKAIFEHNVGGKNSGIKFRDIFSIVGIPTTSFLSLHALNALERANSTDMHYTFALTEEGFRAFQKSREKVSDNSWIADVNSFNHLKIAILKELSRKKQYKFIALFLITYLKSLSKIRIPE</sequence>
<proteinExistence type="predicted"/>
<keyword evidence="2" id="KW-1185">Reference proteome</keyword>
<accession>A0AAV5S0H7</accession>
<dbReference type="EMBL" id="BTGD01000011">
    <property type="protein sequence ID" value="GMM57122.1"/>
    <property type="molecule type" value="Genomic_DNA"/>
</dbReference>
<gene>
    <name evidence="1" type="ORF">DAKH74_037380</name>
</gene>
<name>A0AAV5S0H7_MAUHU</name>